<organism evidence="3 4">
    <name type="scientific">Candidatus Copromonas faecavium</name>
    <name type="common">nom. illeg.</name>
    <dbReference type="NCBI Taxonomy" id="2840740"/>
    <lineage>
        <taxon>Bacteria</taxon>
        <taxon>Bacillati</taxon>
        <taxon>Bacillota</taxon>
        <taxon>Clostridia</taxon>
        <taxon>Lachnospirales</taxon>
        <taxon>Lachnospiraceae</taxon>
        <taxon>Candidatus Copromonas (nom. illeg.)</taxon>
    </lineage>
</organism>
<dbReference type="InterPro" id="IPR004843">
    <property type="entry name" value="Calcineurin-like_PHP"/>
</dbReference>
<dbReference type="AlphaFoldDB" id="A0A9D1A5C4"/>
<name>A0A9D1A5C4_9FIRM</name>
<dbReference type="PANTHER" id="PTHR31302:SF0">
    <property type="entry name" value="TRANSMEMBRANE PROTEIN WITH METALLOPHOSPHOESTERASE DOMAIN"/>
    <property type="match status" value="1"/>
</dbReference>
<evidence type="ECO:0000313" key="3">
    <source>
        <dbReference type="EMBL" id="HIR06334.1"/>
    </source>
</evidence>
<evidence type="ECO:0000313" key="4">
    <source>
        <dbReference type="Proteomes" id="UP000824250"/>
    </source>
</evidence>
<feature type="transmembrane region" description="Helical" evidence="1">
    <location>
        <begin position="37"/>
        <end position="58"/>
    </location>
</feature>
<keyword evidence="1" id="KW-1133">Transmembrane helix</keyword>
<proteinExistence type="predicted"/>
<accession>A0A9D1A5C4</accession>
<dbReference type="GO" id="GO:0016787">
    <property type="term" value="F:hydrolase activity"/>
    <property type="evidence" value="ECO:0007669"/>
    <property type="project" value="InterPro"/>
</dbReference>
<evidence type="ECO:0000259" key="2">
    <source>
        <dbReference type="Pfam" id="PF00149"/>
    </source>
</evidence>
<reference evidence="3" key="1">
    <citation type="submission" date="2020-10" db="EMBL/GenBank/DDBJ databases">
        <authorList>
            <person name="Gilroy R."/>
        </authorList>
    </citation>
    <scope>NUCLEOTIDE SEQUENCE</scope>
    <source>
        <strain evidence="3">CHK180-2868</strain>
    </source>
</reference>
<feature type="domain" description="Calcineurin-like phosphoesterase" evidence="2">
    <location>
        <begin position="161"/>
        <end position="342"/>
    </location>
</feature>
<dbReference type="InterPro" id="IPR029052">
    <property type="entry name" value="Metallo-depent_PP-like"/>
</dbReference>
<dbReference type="EMBL" id="DVGC01000058">
    <property type="protein sequence ID" value="HIR06334.1"/>
    <property type="molecule type" value="Genomic_DNA"/>
</dbReference>
<feature type="transmembrane region" description="Helical" evidence="1">
    <location>
        <begin position="70"/>
        <end position="95"/>
    </location>
</feature>
<sequence>MIAVFLTPVYLLFQYYILSWIFVWASSLSPALDSVWFRAPAAVFYLFLAFSPLTGMLVTKNPFHHMFKVIGNLWLGIFLYLLLFVLAFDGIRRLAGYLDFFGYRYPSSIASMPRSLLICGGIILLLLVCIGIRGVQRACKITVRHEFIVLETCCRLPKLDIVLLADLHLGCNSSMKQLQKLVDAVNRENPDLVCIAGDIFDNEYDAISSPERACAILSGIESRYGVYACWGNHDVSEKILAGFTFSSKEKREREHRFEQFLRDAGIFLLEDEVRLIDGAFYLGGRKDPDMARKEQDTRLPVEKLLMSLNRSVPMILMEHQPKELKKAQSAGVDLLLSGHTHNGQMFPANLFLRFFWENPWGILKKGSMISAVTSGACVWGPPMRLGTDNEIMVLHTTFQKPYASGTNIPPDSK</sequence>
<gene>
    <name evidence="3" type="ORF">IAB28_10285</name>
</gene>
<dbReference type="Gene3D" id="3.60.21.10">
    <property type="match status" value="1"/>
</dbReference>
<dbReference type="Proteomes" id="UP000824250">
    <property type="component" value="Unassembled WGS sequence"/>
</dbReference>
<feature type="transmembrane region" description="Helical" evidence="1">
    <location>
        <begin position="7"/>
        <end position="25"/>
    </location>
</feature>
<protein>
    <submittedName>
        <fullName evidence="3">Metallophosphoesterase</fullName>
    </submittedName>
</protein>
<dbReference type="Pfam" id="PF00149">
    <property type="entry name" value="Metallophos"/>
    <property type="match status" value="1"/>
</dbReference>
<reference evidence="3" key="2">
    <citation type="journal article" date="2021" name="PeerJ">
        <title>Extensive microbial diversity within the chicken gut microbiome revealed by metagenomics and culture.</title>
        <authorList>
            <person name="Gilroy R."/>
            <person name="Ravi A."/>
            <person name="Getino M."/>
            <person name="Pursley I."/>
            <person name="Horton D.L."/>
            <person name="Alikhan N.F."/>
            <person name="Baker D."/>
            <person name="Gharbi K."/>
            <person name="Hall N."/>
            <person name="Watson M."/>
            <person name="Adriaenssens E.M."/>
            <person name="Foster-Nyarko E."/>
            <person name="Jarju S."/>
            <person name="Secka A."/>
            <person name="Antonio M."/>
            <person name="Oren A."/>
            <person name="Chaudhuri R.R."/>
            <person name="La Ragione R."/>
            <person name="Hildebrand F."/>
            <person name="Pallen M.J."/>
        </authorList>
    </citation>
    <scope>NUCLEOTIDE SEQUENCE</scope>
    <source>
        <strain evidence="3">CHK180-2868</strain>
    </source>
</reference>
<keyword evidence="1" id="KW-0472">Membrane</keyword>
<comment type="caution">
    <text evidence="3">The sequence shown here is derived from an EMBL/GenBank/DDBJ whole genome shotgun (WGS) entry which is preliminary data.</text>
</comment>
<feature type="transmembrane region" description="Helical" evidence="1">
    <location>
        <begin position="115"/>
        <end position="135"/>
    </location>
</feature>
<keyword evidence="1" id="KW-0812">Transmembrane</keyword>
<evidence type="ECO:0000256" key="1">
    <source>
        <dbReference type="SAM" id="Phobius"/>
    </source>
</evidence>
<dbReference type="SUPFAM" id="SSF56300">
    <property type="entry name" value="Metallo-dependent phosphatases"/>
    <property type="match status" value="1"/>
</dbReference>
<dbReference type="InterPro" id="IPR051158">
    <property type="entry name" value="Metallophosphoesterase_sf"/>
</dbReference>
<dbReference type="PANTHER" id="PTHR31302">
    <property type="entry name" value="TRANSMEMBRANE PROTEIN WITH METALLOPHOSPHOESTERASE DOMAIN-RELATED"/>
    <property type="match status" value="1"/>
</dbReference>